<dbReference type="Gene3D" id="3.40.50.2300">
    <property type="match status" value="1"/>
</dbReference>
<organism evidence="10 11">
    <name type="scientific">Naasia aerilata</name>
    <dbReference type="NCBI Taxonomy" id="1162966"/>
    <lineage>
        <taxon>Bacteria</taxon>
        <taxon>Bacillati</taxon>
        <taxon>Actinomycetota</taxon>
        <taxon>Actinomycetes</taxon>
        <taxon>Micrococcales</taxon>
        <taxon>Microbacteriaceae</taxon>
        <taxon>Naasia</taxon>
    </lineage>
</organism>
<feature type="chain" id="PRO_5046140734" description="ABC transporter substrate-binding protein PnrA-like domain-containing protein" evidence="8">
    <location>
        <begin position="36"/>
        <end position="385"/>
    </location>
</feature>
<evidence type="ECO:0000256" key="3">
    <source>
        <dbReference type="ARBA" id="ARBA00022475"/>
    </source>
</evidence>
<reference evidence="11" key="1">
    <citation type="journal article" date="2019" name="Int. J. Syst. Evol. Microbiol.">
        <title>The Global Catalogue of Microorganisms (GCM) 10K type strain sequencing project: providing services to taxonomists for standard genome sequencing and annotation.</title>
        <authorList>
            <consortium name="The Broad Institute Genomics Platform"/>
            <consortium name="The Broad Institute Genome Sequencing Center for Infectious Disease"/>
            <person name="Wu L."/>
            <person name="Ma J."/>
        </authorList>
    </citation>
    <scope>NUCLEOTIDE SEQUENCE [LARGE SCALE GENOMIC DNA]</scope>
    <source>
        <strain evidence="11">NBRC 108725</strain>
    </source>
</reference>
<name>A0ABM8GC75_9MICO</name>
<keyword evidence="3" id="KW-1003">Cell membrane</keyword>
<protein>
    <recommendedName>
        <fullName evidence="9">ABC transporter substrate-binding protein PnrA-like domain-containing protein</fullName>
    </recommendedName>
</protein>
<dbReference type="CDD" id="cd06354">
    <property type="entry name" value="PBP1_PrnA-like"/>
    <property type="match status" value="1"/>
</dbReference>
<dbReference type="InterPro" id="IPR028082">
    <property type="entry name" value="Peripla_BP_I"/>
</dbReference>
<proteinExistence type="inferred from homology"/>
<gene>
    <name evidence="10" type="ORF">GCM10025866_17530</name>
</gene>
<evidence type="ECO:0000256" key="4">
    <source>
        <dbReference type="ARBA" id="ARBA00022729"/>
    </source>
</evidence>
<dbReference type="Proteomes" id="UP001321498">
    <property type="component" value="Chromosome"/>
</dbReference>
<evidence type="ECO:0000313" key="10">
    <source>
        <dbReference type="EMBL" id="BDZ45844.1"/>
    </source>
</evidence>
<feature type="domain" description="ABC transporter substrate-binding protein PnrA-like" evidence="9">
    <location>
        <begin position="54"/>
        <end position="271"/>
    </location>
</feature>
<dbReference type="PANTHER" id="PTHR34296">
    <property type="entry name" value="TRANSCRIPTIONAL ACTIVATOR PROTEIN MED"/>
    <property type="match status" value="1"/>
</dbReference>
<evidence type="ECO:0000313" key="11">
    <source>
        <dbReference type="Proteomes" id="UP001321498"/>
    </source>
</evidence>
<keyword evidence="11" id="KW-1185">Reference proteome</keyword>
<evidence type="ECO:0000256" key="1">
    <source>
        <dbReference type="ARBA" id="ARBA00004193"/>
    </source>
</evidence>
<comment type="similarity">
    <text evidence="2">Belongs to the BMP lipoprotein family.</text>
</comment>
<dbReference type="EMBL" id="AP027731">
    <property type="protein sequence ID" value="BDZ45844.1"/>
    <property type="molecule type" value="Genomic_DNA"/>
</dbReference>
<dbReference type="Pfam" id="PF02608">
    <property type="entry name" value="Bmp"/>
    <property type="match status" value="1"/>
</dbReference>
<evidence type="ECO:0000256" key="7">
    <source>
        <dbReference type="SAM" id="MobiDB-lite"/>
    </source>
</evidence>
<dbReference type="SUPFAM" id="SSF53822">
    <property type="entry name" value="Periplasmic binding protein-like I"/>
    <property type="match status" value="1"/>
</dbReference>
<feature type="signal peptide" evidence="8">
    <location>
        <begin position="1"/>
        <end position="35"/>
    </location>
</feature>
<sequence length="385" mass="41310">MSAHRRKELMRRSTVRRLVPLGGIAVLLLAGCAPAPEQSGSSTDAAASDYCARMVTNSGGLEDKSFNQTSWAGLQEASKKYGIEADVLVSTSETDVGPNTEQAAASGCQFVLTVGYELTAATLEQAKANPDTHFSIVDETADADGDGKPDADNVKPIVFDTAQASYLAGYLAAGVSKTGVVGTFGGGNQPPVTLFMDGFVDGVAKYNEAHGAQVKVLGWDKAAQDGVFTGDFENVNLGKTTAQGLIDQGADVILPVAGQVGEGGRSRAGDRRRLDPLGRQRRLRHSPRGVPAHPADERPQELHGRDRAGRGRRHRRQVHQRPLRGHAGERRRRHRRLPRHGVFGARRAVRRDRQAEAGHHQRRDHRGVALDAVIAAETARPDISG</sequence>
<keyword evidence="5" id="KW-0472">Membrane</keyword>
<evidence type="ECO:0000256" key="8">
    <source>
        <dbReference type="SAM" id="SignalP"/>
    </source>
</evidence>
<keyword evidence="4 8" id="KW-0732">Signal</keyword>
<evidence type="ECO:0000256" key="5">
    <source>
        <dbReference type="ARBA" id="ARBA00023136"/>
    </source>
</evidence>
<comment type="subcellular location">
    <subcellularLocation>
        <location evidence="1">Cell membrane</location>
        <topology evidence="1">Lipid-anchor</topology>
    </subcellularLocation>
</comment>
<feature type="region of interest" description="Disordered" evidence="7">
    <location>
        <begin position="260"/>
        <end position="370"/>
    </location>
</feature>
<dbReference type="PROSITE" id="PS51257">
    <property type="entry name" value="PROKAR_LIPOPROTEIN"/>
    <property type="match status" value="1"/>
</dbReference>
<feature type="compositionally biased region" description="Basic and acidic residues" evidence="7">
    <location>
        <begin position="264"/>
        <end position="278"/>
    </location>
</feature>
<evidence type="ECO:0000256" key="6">
    <source>
        <dbReference type="ARBA" id="ARBA00023288"/>
    </source>
</evidence>
<dbReference type="InterPro" id="IPR050957">
    <property type="entry name" value="BMP_lipoprotein"/>
</dbReference>
<accession>A0ABM8GC75</accession>
<keyword evidence="6" id="KW-0449">Lipoprotein</keyword>
<dbReference type="PANTHER" id="PTHR34296:SF2">
    <property type="entry name" value="ABC TRANSPORTER GUANOSINE-BINDING PROTEIN NUPN"/>
    <property type="match status" value="1"/>
</dbReference>
<evidence type="ECO:0000256" key="2">
    <source>
        <dbReference type="ARBA" id="ARBA00008610"/>
    </source>
</evidence>
<feature type="compositionally biased region" description="Basic residues" evidence="7">
    <location>
        <begin position="310"/>
        <end position="339"/>
    </location>
</feature>
<dbReference type="InterPro" id="IPR003760">
    <property type="entry name" value="PnrA-like"/>
</dbReference>
<feature type="compositionally biased region" description="Basic and acidic residues" evidence="7">
    <location>
        <begin position="294"/>
        <end position="309"/>
    </location>
</feature>
<evidence type="ECO:0000259" key="9">
    <source>
        <dbReference type="Pfam" id="PF02608"/>
    </source>
</evidence>